<dbReference type="Pfam" id="PF25973">
    <property type="entry name" value="BSH_CzcB"/>
    <property type="match status" value="1"/>
</dbReference>
<dbReference type="PANTHER" id="PTHR30469">
    <property type="entry name" value="MULTIDRUG RESISTANCE PROTEIN MDTA"/>
    <property type="match status" value="1"/>
</dbReference>
<dbReference type="Gene3D" id="2.40.420.20">
    <property type="match status" value="1"/>
</dbReference>
<evidence type="ECO:0000256" key="2">
    <source>
        <dbReference type="SAM" id="Coils"/>
    </source>
</evidence>
<dbReference type="RefSeq" id="WP_338294688.1">
    <property type="nucleotide sequence ID" value="NZ_AP027272.1"/>
</dbReference>
<feature type="coiled-coil region" evidence="2">
    <location>
        <begin position="105"/>
        <end position="163"/>
    </location>
</feature>
<keyword evidence="5" id="KW-1185">Reference proteome</keyword>
<reference evidence="4" key="1">
    <citation type="submission" date="2023-01" db="EMBL/GenBank/DDBJ databases">
        <title>Complete genome sequence of Planctobacterium marinum strain Dej080120_11.</title>
        <authorList>
            <person name="Ueki S."/>
            <person name="Maruyama F."/>
        </authorList>
    </citation>
    <scope>NUCLEOTIDE SEQUENCE</scope>
    <source>
        <strain evidence="4">Dej080120_11</strain>
    </source>
</reference>
<dbReference type="Gene3D" id="1.10.287.470">
    <property type="entry name" value="Helix hairpin bin"/>
    <property type="match status" value="1"/>
</dbReference>
<dbReference type="PANTHER" id="PTHR30469:SF15">
    <property type="entry name" value="HLYD FAMILY OF SECRETION PROTEINS"/>
    <property type="match status" value="1"/>
</dbReference>
<name>A0AA48I9W0_9ALTE</name>
<protein>
    <submittedName>
        <fullName evidence="4">Hemolysin D</fullName>
    </submittedName>
</protein>
<dbReference type="AlphaFoldDB" id="A0AA48I9W0"/>
<dbReference type="Proteomes" id="UP001333710">
    <property type="component" value="Chromosome"/>
</dbReference>
<comment type="similarity">
    <text evidence="1">Belongs to the membrane fusion protein (MFP) (TC 8.A.1) family.</text>
</comment>
<feature type="domain" description="CzcB-like barrel-sandwich hybrid" evidence="3">
    <location>
        <begin position="61"/>
        <end position="197"/>
    </location>
</feature>
<dbReference type="Gene3D" id="2.40.30.170">
    <property type="match status" value="1"/>
</dbReference>
<proteinExistence type="inferred from homology"/>
<dbReference type="InterPro" id="IPR058647">
    <property type="entry name" value="BSH_CzcB-like"/>
</dbReference>
<dbReference type="NCBIfam" id="TIGR01730">
    <property type="entry name" value="RND_mfp"/>
    <property type="match status" value="1"/>
</dbReference>
<evidence type="ECO:0000259" key="3">
    <source>
        <dbReference type="Pfam" id="PF25973"/>
    </source>
</evidence>
<dbReference type="InterPro" id="IPR006143">
    <property type="entry name" value="RND_pump_MFP"/>
</dbReference>
<keyword evidence="2" id="KW-0175">Coiled coil</keyword>
<dbReference type="GO" id="GO:0015562">
    <property type="term" value="F:efflux transmembrane transporter activity"/>
    <property type="evidence" value="ECO:0007669"/>
    <property type="project" value="TreeGrafter"/>
</dbReference>
<dbReference type="EMBL" id="AP027272">
    <property type="protein sequence ID" value="BDX08625.1"/>
    <property type="molecule type" value="Genomic_DNA"/>
</dbReference>
<evidence type="ECO:0000256" key="1">
    <source>
        <dbReference type="ARBA" id="ARBA00009477"/>
    </source>
</evidence>
<dbReference type="Gene3D" id="2.40.50.100">
    <property type="match status" value="1"/>
</dbReference>
<dbReference type="GO" id="GO:1990281">
    <property type="term" value="C:efflux pump complex"/>
    <property type="evidence" value="ECO:0007669"/>
    <property type="project" value="TreeGrafter"/>
</dbReference>
<dbReference type="SUPFAM" id="SSF111369">
    <property type="entry name" value="HlyD-like secretion proteins"/>
    <property type="match status" value="1"/>
</dbReference>
<sequence length="358" mass="38508">MRTSLHRHLVTGLITGSLIIFSTLSNAQFGPTPVNVEAAQQRMLAPLSSVSGAIVSQNDSQVAARVAGQLIEVAKVGTKVSVGDTFAVIRDPSLVFRHAEQSARLKSSQANLAFLNSEVKRLRSLAERDLSSKTELDRTLASRDQAEAEVEENKALLDGIELSQSYQNMQAPFDGIIMERLADVGELVAPGTAVVRLVQTTDLEVSARVPVASLAHVVPGKTISFTSSVGTGNAIVRTAVPVADNRTRLVEVRAEVVEDKWPVGLDVTVKVPSGAEKEVLAVRRDALVLRRDGARVFRIGAEDKAEQVMVQTGIATEQWIEISGDVQPGDKIVIRGAERLQPGQQVMVRDNNASLISQ</sequence>
<organism evidence="4 5">
    <name type="scientific">Planctobacterium marinum</name>
    <dbReference type="NCBI Taxonomy" id="1631968"/>
    <lineage>
        <taxon>Bacteria</taxon>
        <taxon>Pseudomonadati</taxon>
        <taxon>Pseudomonadota</taxon>
        <taxon>Gammaproteobacteria</taxon>
        <taxon>Alteromonadales</taxon>
        <taxon>Alteromonadaceae</taxon>
        <taxon>Planctobacterium</taxon>
    </lineage>
</organism>
<evidence type="ECO:0000313" key="4">
    <source>
        <dbReference type="EMBL" id="BDX08625.1"/>
    </source>
</evidence>
<gene>
    <name evidence="4" type="ORF">MACH26_41460</name>
</gene>
<dbReference type="KEGG" id="pmaw:MACH26_41460"/>
<accession>A0AA48I9W0</accession>
<evidence type="ECO:0000313" key="5">
    <source>
        <dbReference type="Proteomes" id="UP001333710"/>
    </source>
</evidence>